<dbReference type="PANTHER" id="PTHR38790">
    <property type="entry name" value="2EXR DOMAIN-CONTAINING PROTEIN-RELATED"/>
    <property type="match status" value="1"/>
</dbReference>
<dbReference type="AlphaFoldDB" id="A0A9W9HSJ9"/>
<evidence type="ECO:0000259" key="2">
    <source>
        <dbReference type="Pfam" id="PF24864"/>
    </source>
</evidence>
<keyword evidence="1" id="KW-0812">Transmembrane</keyword>
<protein>
    <recommendedName>
        <fullName evidence="2">DUF7730 domain-containing protein</fullName>
    </recommendedName>
</protein>
<dbReference type="RefSeq" id="XP_056539007.1">
    <property type="nucleotide sequence ID" value="XM_056691301.1"/>
</dbReference>
<gene>
    <name evidence="3" type="ORF">N7482_009177</name>
</gene>
<keyword evidence="4" id="KW-1185">Reference proteome</keyword>
<dbReference type="GeneID" id="81430477"/>
<organism evidence="3 4">
    <name type="scientific">Penicillium canariense</name>
    <dbReference type="NCBI Taxonomy" id="189055"/>
    <lineage>
        <taxon>Eukaryota</taxon>
        <taxon>Fungi</taxon>
        <taxon>Dikarya</taxon>
        <taxon>Ascomycota</taxon>
        <taxon>Pezizomycotina</taxon>
        <taxon>Eurotiomycetes</taxon>
        <taxon>Eurotiomycetidae</taxon>
        <taxon>Eurotiales</taxon>
        <taxon>Aspergillaceae</taxon>
        <taxon>Penicillium</taxon>
    </lineage>
</organism>
<dbReference type="InterPro" id="IPR056632">
    <property type="entry name" value="DUF7730"/>
</dbReference>
<dbReference type="EMBL" id="JAPQKN010000007">
    <property type="protein sequence ID" value="KAJ5152699.1"/>
    <property type="molecule type" value="Genomic_DNA"/>
</dbReference>
<evidence type="ECO:0000313" key="4">
    <source>
        <dbReference type="Proteomes" id="UP001149163"/>
    </source>
</evidence>
<name>A0A9W9HSJ9_9EURO</name>
<reference evidence="3" key="2">
    <citation type="journal article" date="2023" name="IMA Fungus">
        <title>Comparative genomic study of the Penicillium genus elucidates a diverse pangenome and 15 lateral gene transfer events.</title>
        <authorList>
            <person name="Petersen C."/>
            <person name="Sorensen T."/>
            <person name="Nielsen M.R."/>
            <person name="Sondergaard T.E."/>
            <person name="Sorensen J.L."/>
            <person name="Fitzpatrick D.A."/>
            <person name="Frisvad J.C."/>
            <person name="Nielsen K.L."/>
        </authorList>
    </citation>
    <scope>NUCLEOTIDE SEQUENCE</scope>
    <source>
        <strain evidence="3">IBT 26290</strain>
    </source>
</reference>
<evidence type="ECO:0000313" key="3">
    <source>
        <dbReference type="EMBL" id="KAJ5152699.1"/>
    </source>
</evidence>
<proteinExistence type="predicted"/>
<comment type="caution">
    <text evidence="3">The sequence shown here is derived from an EMBL/GenBank/DDBJ whole genome shotgun (WGS) entry which is preliminary data.</text>
</comment>
<dbReference type="OrthoDB" id="4757095at2759"/>
<feature type="domain" description="DUF7730" evidence="2">
    <location>
        <begin position="86"/>
        <end position="271"/>
    </location>
</feature>
<feature type="transmembrane region" description="Helical" evidence="1">
    <location>
        <begin position="20"/>
        <end position="43"/>
    </location>
</feature>
<dbReference type="Pfam" id="PF24864">
    <property type="entry name" value="DUF7730"/>
    <property type="match status" value="1"/>
</dbReference>
<sequence length="316" mass="35686">MSQPTGGTTSPSPAVPQPSLWILVPFAIIILPALPFAITYSVCRGMIRKLKAMEAPVRPLHRQRKRALTLPLPETSPGRKAQRTYDQSQSLFLDRLPFEIRHKIYEAILAPPDNRILHVAAISGRLCGIRCHETDPTRSTWCHQCWDPPKKAQRSSKYDRSPGLGLLCSCRQIYSESIDLLYAENCFSLRDLRAILSFPLAMLPQRIAAIRKMGIDTLVWFSTRDARSYDWTEASAQNWRRVCQVLSPMSACGLRRLDITLRLPDGGKSSETDKWATEGGLAGRLGALMDIHVPEFSVTLHDWPQSEEDVRQRDDP</sequence>
<dbReference type="Proteomes" id="UP001149163">
    <property type="component" value="Unassembled WGS sequence"/>
</dbReference>
<evidence type="ECO:0000256" key="1">
    <source>
        <dbReference type="SAM" id="Phobius"/>
    </source>
</evidence>
<keyword evidence="1" id="KW-1133">Transmembrane helix</keyword>
<reference evidence="3" key="1">
    <citation type="submission" date="2022-11" db="EMBL/GenBank/DDBJ databases">
        <authorList>
            <person name="Petersen C."/>
        </authorList>
    </citation>
    <scope>NUCLEOTIDE SEQUENCE</scope>
    <source>
        <strain evidence="3">IBT 26290</strain>
    </source>
</reference>
<keyword evidence="1" id="KW-0472">Membrane</keyword>
<accession>A0A9W9HSJ9</accession>